<keyword evidence="2" id="KW-0479">Metal-binding</keyword>
<dbReference type="EMBL" id="JAVDUU010000002">
    <property type="protein sequence ID" value="MDR6941796.1"/>
    <property type="molecule type" value="Genomic_DNA"/>
</dbReference>
<keyword evidence="6" id="KW-1185">Reference proteome</keyword>
<proteinExistence type="predicted"/>
<sequence length="560" mass="61883">MKFKYLLLISLSVTAISVSAQKRKTATLQTAPAANSLPRPKLVVGLVVDQMRWDYLYRYYDRYQTGGFKRLLNDGFTCENTNIDYIPTVTAAGHTCIYTGAVPAVHGIAGNDFIIQATGKSMYCTDDSTVRAVGSTSKAGQMSPRNLLVTTVTDELRLATNFRSKVIGIALKDRGGILPAGHSANAAYWFDDASGNWISSTYYMTDLPAWTKKFNDQKIPEKYLKQDWNTLYPINTYLQSAPDNSDRYEGKFPGTASPTFPVKTSELYNGKMGMIRSTPYGNSMTLDLAKAAVEGEQLGKNTVTDFLAVSLSSTDYVGHQFGPNSVEAEDTYLRLDRDLASFFSYLDATVGKGNYSVFLTADHGAAHNATFLTDHNIPAGTWNDADAQKEMNKLLEDKYKVKNLVISMDNYQVNLNNAAIQKEGLNEELLKLDCIQYLQKQPAIAFAVDMQKVQATTVPEELRYRIINGYNREHSGVIQIVLKSGWYSGHGATGTTHGTWSPYDTHIPLVFMGWGIKHGSLTRQTHMTDIAPTVASLLHIQAPNGNIGKTISEALVQEKL</sequence>
<evidence type="ECO:0000256" key="4">
    <source>
        <dbReference type="SAM" id="SignalP"/>
    </source>
</evidence>
<dbReference type="PANTHER" id="PTHR10151">
    <property type="entry name" value="ECTONUCLEOTIDE PYROPHOSPHATASE/PHOSPHODIESTERASE"/>
    <property type="match status" value="1"/>
</dbReference>
<evidence type="ECO:0000256" key="3">
    <source>
        <dbReference type="ARBA" id="ARBA00022729"/>
    </source>
</evidence>
<organism evidence="5 6">
    <name type="scientific">Mucilaginibacter pocheonensis</name>
    <dbReference type="NCBI Taxonomy" id="398050"/>
    <lineage>
        <taxon>Bacteria</taxon>
        <taxon>Pseudomonadati</taxon>
        <taxon>Bacteroidota</taxon>
        <taxon>Sphingobacteriia</taxon>
        <taxon>Sphingobacteriales</taxon>
        <taxon>Sphingobacteriaceae</taxon>
        <taxon>Mucilaginibacter</taxon>
    </lineage>
</organism>
<dbReference type="NCBIfam" id="NF042991">
    <property type="entry name" value="alk_phos_PafA"/>
    <property type="match status" value="1"/>
</dbReference>
<keyword evidence="3 4" id="KW-0732">Signal</keyword>
<name>A0ABU1T8R8_9SPHI</name>
<evidence type="ECO:0000256" key="2">
    <source>
        <dbReference type="ARBA" id="ARBA00022723"/>
    </source>
</evidence>
<dbReference type="RefSeq" id="WP_310094013.1">
    <property type="nucleotide sequence ID" value="NZ_JAVDUU010000002.1"/>
</dbReference>
<dbReference type="PIRSF" id="PIRSF031924">
    <property type="entry name" value="Pi-irrepressible_AP"/>
    <property type="match status" value="1"/>
</dbReference>
<dbReference type="CDD" id="cd16016">
    <property type="entry name" value="AP-SPAP"/>
    <property type="match status" value="1"/>
</dbReference>
<evidence type="ECO:0000256" key="1">
    <source>
        <dbReference type="ARBA" id="ARBA00022553"/>
    </source>
</evidence>
<dbReference type="PANTHER" id="PTHR10151:SF120">
    <property type="entry name" value="BIS(5'-ADENOSYL)-TRIPHOSPHATASE"/>
    <property type="match status" value="1"/>
</dbReference>
<reference evidence="5 6" key="1">
    <citation type="submission" date="2023-07" db="EMBL/GenBank/DDBJ databases">
        <title>Sorghum-associated microbial communities from plants grown in Nebraska, USA.</title>
        <authorList>
            <person name="Schachtman D."/>
        </authorList>
    </citation>
    <scope>NUCLEOTIDE SEQUENCE [LARGE SCALE GENOMIC DNA]</scope>
    <source>
        <strain evidence="5 6">3262</strain>
    </source>
</reference>
<feature type="signal peptide" evidence="4">
    <location>
        <begin position="1"/>
        <end position="20"/>
    </location>
</feature>
<dbReference type="Gene3D" id="3.30.1360.150">
    <property type="match status" value="1"/>
</dbReference>
<protein>
    <submittedName>
        <fullName evidence="5">AlkP superfamily pyrophosphatase or phosphodiesterase</fullName>
    </submittedName>
</protein>
<feature type="chain" id="PRO_5045212809" evidence="4">
    <location>
        <begin position="21"/>
        <end position="560"/>
    </location>
</feature>
<dbReference type="SUPFAM" id="SSF53649">
    <property type="entry name" value="Alkaline phosphatase-like"/>
    <property type="match status" value="1"/>
</dbReference>
<dbReference type="InterPro" id="IPR026263">
    <property type="entry name" value="Alkaline_phosphatase_prok"/>
</dbReference>
<dbReference type="InterPro" id="IPR002591">
    <property type="entry name" value="Phosphodiest/P_Trfase"/>
</dbReference>
<evidence type="ECO:0000313" key="6">
    <source>
        <dbReference type="Proteomes" id="UP001247620"/>
    </source>
</evidence>
<keyword evidence="1" id="KW-0597">Phosphoprotein</keyword>
<comment type="caution">
    <text evidence="5">The sequence shown here is derived from an EMBL/GenBank/DDBJ whole genome shotgun (WGS) entry which is preliminary data.</text>
</comment>
<evidence type="ECO:0000313" key="5">
    <source>
        <dbReference type="EMBL" id="MDR6941796.1"/>
    </source>
</evidence>
<dbReference type="InterPro" id="IPR017850">
    <property type="entry name" value="Alkaline_phosphatase_core_sf"/>
</dbReference>
<dbReference type="Pfam" id="PF01663">
    <property type="entry name" value="Phosphodiest"/>
    <property type="match status" value="1"/>
</dbReference>
<dbReference type="Gene3D" id="3.40.720.10">
    <property type="entry name" value="Alkaline Phosphatase, subunit A"/>
    <property type="match status" value="1"/>
</dbReference>
<accession>A0ABU1T8R8</accession>
<gene>
    <name evidence="5" type="ORF">J2W55_001638</name>
</gene>
<dbReference type="Proteomes" id="UP001247620">
    <property type="component" value="Unassembled WGS sequence"/>
</dbReference>